<comment type="caution">
    <text evidence="3">The sequence shown here is derived from an EMBL/GenBank/DDBJ whole genome shotgun (WGS) entry which is preliminary data.</text>
</comment>
<sequence>MDIKTLEALEPTEYAEAADGYRAVSDAADASRERIDKQITKAMDAANEGKAADAAQKQLKKLSENLHYTQVECGLVSGSLNGFSTEIASPRRRLTEALDDAAALGYPVSATGDVTFPAGGENKLTGDPAPGGTAVGNNGMLGPSNRSLYGPGPNGLYSPGGKTSGIDIHHGNPHFAKAQDIADRIAHALREATEIDERYSEALGKLKAAPGLSVGTKTWADVASDVGVVSTAAGEYLRDAIPLDKSPADRKEWWDSLTDEEREELRIAFPEVIGNLDGIPAVVRDEANRENLPLLIASLEGHHDETSQAKLGGLQGIQEKLGKPSVPPMYLLGIGLEGNGRAIVAYGNPDTSKNVSAYVPGLGTKLDSEFADGTVKRAYYTAMGAQKYDPSSSAIVWLGYDAPQSIDVMTATDAERGAPDYNGFMDGISATNETAAPHVTAIGHSYGSRLVGAATQEAGGIPGTDDIILVGSPGVGVDKAEELGVGKNHVWVGAAENDIVTRLPSSKEATAGVMGFFGGGPLGAYLGGEIADQGDDDVWFGKDPASKAFGANRFEVMPGPELVQPSFPNLSESKLDLEAHSNYFNPEEGKDKVSAQNIAAIVAGHPEYVVRETSR</sequence>
<dbReference type="Proteomes" id="UP001490330">
    <property type="component" value="Unassembled WGS sequence"/>
</dbReference>
<evidence type="ECO:0000256" key="1">
    <source>
        <dbReference type="SAM" id="Coils"/>
    </source>
</evidence>
<reference evidence="3 4" key="1">
    <citation type="submission" date="2024-06" db="EMBL/GenBank/DDBJ databases">
        <title>The Natural Products Discovery Center: Release of the First 8490 Sequenced Strains for Exploring Actinobacteria Biosynthetic Diversity.</title>
        <authorList>
            <person name="Kalkreuter E."/>
            <person name="Kautsar S.A."/>
            <person name="Yang D."/>
            <person name="Bader C.D."/>
            <person name="Teijaro C.N."/>
            <person name="Fluegel L."/>
            <person name="Davis C.M."/>
            <person name="Simpson J.R."/>
            <person name="Lauterbach L."/>
            <person name="Steele A.D."/>
            <person name="Gui C."/>
            <person name="Meng S."/>
            <person name="Li G."/>
            <person name="Viehrig K."/>
            <person name="Ye F."/>
            <person name="Su P."/>
            <person name="Kiefer A.F."/>
            <person name="Nichols A."/>
            <person name="Cepeda A.J."/>
            <person name="Yan W."/>
            <person name="Fan B."/>
            <person name="Jiang Y."/>
            <person name="Adhikari A."/>
            <person name="Zheng C.-J."/>
            <person name="Schuster L."/>
            <person name="Cowan T.M."/>
            <person name="Smanski M.J."/>
            <person name="Chevrette M.G."/>
            <person name="De Carvalho L.P.S."/>
            <person name="Shen B."/>
        </authorList>
    </citation>
    <scope>NUCLEOTIDE SEQUENCE [LARGE SCALE GENOMIC DNA]</scope>
    <source>
        <strain evidence="3 4">NPDC000632</strain>
    </source>
</reference>
<evidence type="ECO:0000313" key="3">
    <source>
        <dbReference type="EMBL" id="MER6902216.1"/>
    </source>
</evidence>
<evidence type="ECO:0000313" key="4">
    <source>
        <dbReference type="Proteomes" id="UP001490330"/>
    </source>
</evidence>
<keyword evidence="3" id="KW-0378">Hydrolase</keyword>
<keyword evidence="4" id="KW-1185">Reference proteome</keyword>
<keyword evidence="1" id="KW-0175">Coiled coil</keyword>
<gene>
    <name evidence="3" type="ORF">ABT322_00285</name>
</gene>
<dbReference type="GO" id="GO:0016787">
    <property type="term" value="F:hydrolase activity"/>
    <property type="evidence" value="ECO:0007669"/>
    <property type="project" value="UniProtKB-KW"/>
</dbReference>
<feature type="coiled-coil region" evidence="1">
    <location>
        <begin position="45"/>
        <end position="72"/>
    </location>
</feature>
<dbReference type="RefSeq" id="WP_350714149.1">
    <property type="nucleotide sequence ID" value="NZ_JBEPCO010000001.1"/>
</dbReference>
<evidence type="ECO:0000259" key="2">
    <source>
        <dbReference type="Pfam" id="PF06259"/>
    </source>
</evidence>
<dbReference type="EMBL" id="JBEPCV010000001">
    <property type="protein sequence ID" value="MER6902216.1"/>
    <property type="molecule type" value="Genomic_DNA"/>
</dbReference>
<proteinExistence type="predicted"/>
<name>A0ABV1V6U7_9ACTN</name>
<accession>A0ABV1V6U7</accession>
<dbReference type="Pfam" id="PF06259">
    <property type="entry name" value="Abhydrolase_8"/>
    <property type="match status" value="1"/>
</dbReference>
<protein>
    <submittedName>
        <fullName evidence="3">Alpha/beta hydrolase</fullName>
    </submittedName>
</protein>
<feature type="domain" description="DUF1023" evidence="2">
    <location>
        <begin position="338"/>
        <end position="504"/>
    </location>
</feature>
<dbReference type="InterPro" id="IPR010427">
    <property type="entry name" value="DUF1023"/>
</dbReference>
<organism evidence="3 4">
    <name type="scientific">Streptomyces flaveolus</name>
    <dbReference type="NCBI Taxonomy" id="67297"/>
    <lineage>
        <taxon>Bacteria</taxon>
        <taxon>Bacillati</taxon>
        <taxon>Actinomycetota</taxon>
        <taxon>Actinomycetes</taxon>
        <taxon>Kitasatosporales</taxon>
        <taxon>Streptomycetaceae</taxon>
        <taxon>Streptomyces</taxon>
    </lineage>
</organism>